<dbReference type="InterPro" id="IPR015943">
    <property type="entry name" value="WD40/YVTN_repeat-like_dom_sf"/>
</dbReference>
<dbReference type="PROSITE" id="PS00678">
    <property type="entry name" value="WD_REPEATS_1"/>
    <property type="match status" value="1"/>
</dbReference>
<feature type="transmembrane region" description="Helical" evidence="3">
    <location>
        <begin position="112"/>
        <end position="134"/>
    </location>
</feature>
<evidence type="ECO:0000259" key="4">
    <source>
        <dbReference type="Pfam" id="PF20703"/>
    </source>
</evidence>
<accession>A0ABN6PXZ3</accession>
<name>A0ABN6PXZ3_NOSCO</name>
<evidence type="ECO:0000256" key="2">
    <source>
        <dbReference type="ARBA" id="ARBA00022737"/>
    </source>
</evidence>
<evidence type="ECO:0000313" key="6">
    <source>
        <dbReference type="Proteomes" id="UP001055453"/>
    </source>
</evidence>
<dbReference type="InterPro" id="IPR049052">
    <property type="entry name" value="nSTAND1"/>
</dbReference>
<dbReference type="Pfam" id="PF20703">
    <property type="entry name" value="nSTAND1"/>
    <property type="match status" value="1"/>
</dbReference>
<dbReference type="InterPro" id="IPR001680">
    <property type="entry name" value="WD40_rpt"/>
</dbReference>
<protein>
    <recommendedName>
        <fullName evidence="4">Novel STAND NTPase 1 domain-containing protein</fullName>
    </recommendedName>
</protein>
<evidence type="ECO:0000256" key="3">
    <source>
        <dbReference type="SAM" id="Phobius"/>
    </source>
</evidence>
<dbReference type="Gene3D" id="2.130.10.10">
    <property type="entry name" value="YVTN repeat-like/Quinoprotein amine dehydrogenase"/>
    <property type="match status" value="1"/>
</dbReference>
<dbReference type="InterPro" id="IPR019775">
    <property type="entry name" value="WD40_repeat_CS"/>
</dbReference>
<keyword evidence="3" id="KW-1133">Transmembrane helix</keyword>
<keyword evidence="1" id="KW-0853">WD repeat</keyword>
<reference evidence="5" key="1">
    <citation type="submission" date="2022-04" db="EMBL/GenBank/DDBJ databases">
        <title>Complete genome sequence of a cyanobacterium, Nostoc sp. SO-36, isolated in Antarctica.</title>
        <authorList>
            <person name="Kanesaki Y."/>
            <person name="Effendi D."/>
            <person name="Sakamoto T."/>
            <person name="Ohtani S."/>
            <person name="Awai K."/>
        </authorList>
    </citation>
    <scope>NUCLEOTIDE SEQUENCE</scope>
    <source>
        <strain evidence="5">SO-36</strain>
    </source>
</reference>
<gene>
    <name evidence="5" type="ORF">ANSO36C_16990</name>
</gene>
<keyword evidence="3" id="KW-0812">Transmembrane</keyword>
<proteinExistence type="predicted"/>
<keyword evidence="3" id="KW-0472">Membrane</keyword>
<evidence type="ECO:0000313" key="5">
    <source>
        <dbReference type="EMBL" id="BDI15897.1"/>
    </source>
</evidence>
<dbReference type="EMBL" id="AP025732">
    <property type="protein sequence ID" value="BDI15897.1"/>
    <property type="molecule type" value="Genomic_DNA"/>
</dbReference>
<feature type="domain" description="Novel STAND NTPase 1" evidence="4">
    <location>
        <begin position="13"/>
        <end position="61"/>
    </location>
</feature>
<organism evidence="5 6">
    <name type="scientific">Nostoc cf. commune SO-36</name>
    <dbReference type="NCBI Taxonomy" id="449208"/>
    <lineage>
        <taxon>Bacteria</taxon>
        <taxon>Bacillati</taxon>
        <taxon>Cyanobacteriota</taxon>
        <taxon>Cyanophyceae</taxon>
        <taxon>Nostocales</taxon>
        <taxon>Nostocaceae</taxon>
        <taxon>Nostoc</taxon>
    </lineage>
</organism>
<evidence type="ECO:0000256" key="1">
    <source>
        <dbReference type="ARBA" id="ARBA00022574"/>
    </source>
</evidence>
<sequence length="320" mass="36947">MVTGLNDTVGKKQETVEIVHETLIREWGQLHRWMESDRSFRTWQELLRSGMRQWENAEQDEESLLRGVQLGEAENWLQLRKDELSQTEQDFIQQSLALRDRDRKQKERRRKLTLFGLTGGLLVVSMLAVIAFWLRWTAEVEGSGVTALRNFESGAEEIEALVSAMEAGQEVKKMAFWNSNCLQDCPATSPLLALQKILDNIHQTNQINTYQRGVNSIRFLQKDNQQELIVAGGEDGTVTWRDFQRKPLKTLKNSKLHNNSIKSIDFNENQTILATAASNGWVKLWDVSQMWNFLSADQNWSPPAITSIHHQCDIQHFRQL</sequence>
<dbReference type="SMART" id="SM00320">
    <property type="entry name" value="WD40"/>
    <property type="match status" value="2"/>
</dbReference>
<dbReference type="SUPFAM" id="SSF50978">
    <property type="entry name" value="WD40 repeat-like"/>
    <property type="match status" value="1"/>
</dbReference>
<dbReference type="RefSeq" id="WP_251959175.1">
    <property type="nucleotide sequence ID" value="NZ_AP025732.1"/>
</dbReference>
<dbReference type="Proteomes" id="UP001055453">
    <property type="component" value="Chromosome"/>
</dbReference>
<dbReference type="InterPro" id="IPR036322">
    <property type="entry name" value="WD40_repeat_dom_sf"/>
</dbReference>
<dbReference type="Pfam" id="PF00400">
    <property type="entry name" value="WD40"/>
    <property type="match status" value="1"/>
</dbReference>
<keyword evidence="2" id="KW-0677">Repeat</keyword>
<keyword evidence="6" id="KW-1185">Reference proteome</keyword>